<dbReference type="GeneID" id="113210743"/>
<feature type="region of interest" description="Disordered" evidence="7">
    <location>
        <begin position="1"/>
        <end position="48"/>
    </location>
</feature>
<dbReference type="PANTHER" id="PTHR43038:SF3">
    <property type="entry name" value="ABC TRANSPORTER G FAMILY MEMBER 20 ISOFORM X1"/>
    <property type="match status" value="1"/>
</dbReference>
<dbReference type="InterPro" id="IPR027417">
    <property type="entry name" value="P-loop_NTPase"/>
</dbReference>
<evidence type="ECO:0000256" key="3">
    <source>
        <dbReference type="ARBA" id="ARBA00022741"/>
    </source>
</evidence>
<evidence type="ECO:0000313" key="11">
    <source>
        <dbReference type="RefSeq" id="XP_052131971.1"/>
    </source>
</evidence>
<reference evidence="11" key="1">
    <citation type="submission" date="2025-08" db="UniProtKB">
        <authorList>
            <consortium name="RefSeq"/>
        </authorList>
    </citation>
    <scope>IDENTIFICATION</scope>
    <source>
        <tissue evidence="11">Whole organism</tissue>
    </source>
</reference>
<dbReference type="Proteomes" id="UP000504606">
    <property type="component" value="Unplaced"/>
</dbReference>
<organism evidence="10 11">
    <name type="scientific">Frankliniella occidentalis</name>
    <name type="common">Western flower thrips</name>
    <name type="synonym">Euthrips occidentalis</name>
    <dbReference type="NCBI Taxonomy" id="133901"/>
    <lineage>
        <taxon>Eukaryota</taxon>
        <taxon>Metazoa</taxon>
        <taxon>Ecdysozoa</taxon>
        <taxon>Arthropoda</taxon>
        <taxon>Hexapoda</taxon>
        <taxon>Insecta</taxon>
        <taxon>Pterygota</taxon>
        <taxon>Neoptera</taxon>
        <taxon>Paraneoptera</taxon>
        <taxon>Thysanoptera</taxon>
        <taxon>Terebrantia</taxon>
        <taxon>Thripoidea</taxon>
        <taxon>Thripidae</taxon>
        <taxon>Frankliniella</taxon>
    </lineage>
</organism>
<evidence type="ECO:0000256" key="2">
    <source>
        <dbReference type="ARBA" id="ARBA00022692"/>
    </source>
</evidence>
<dbReference type="InterPro" id="IPR013525">
    <property type="entry name" value="ABC2_TM"/>
</dbReference>
<evidence type="ECO:0000259" key="9">
    <source>
        <dbReference type="PROSITE" id="PS50893"/>
    </source>
</evidence>
<keyword evidence="2 8" id="KW-0812">Transmembrane</keyword>
<accession>A0A9C6XA01</accession>
<dbReference type="InterPro" id="IPR017871">
    <property type="entry name" value="ABC_transporter-like_CS"/>
</dbReference>
<dbReference type="GO" id="GO:0140359">
    <property type="term" value="F:ABC-type transporter activity"/>
    <property type="evidence" value="ECO:0007669"/>
    <property type="project" value="InterPro"/>
</dbReference>
<dbReference type="SUPFAM" id="SSF52540">
    <property type="entry name" value="P-loop containing nucleoside triphosphate hydrolases"/>
    <property type="match status" value="1"/>
</dbReference>
<dbReference type="OrthoDB" id="6780719at2759"/>
<dbReference type="GO" id="GO:0016887">
    <property type="term" value="F:ATP hydrolysis activity"/>
    <property type="evidence" value="ECO:0007669"/>
    <property type="project" value="InterPro"/>
</dbReference>
<feature type="compositionally biased region" description="Low complexity" evidence="7">
    <location>
        <begin position="20"/>
        <end position="48"/>
    </location>
</feature>
<dbReference type="PROSITE" id="PS50893">
    <property type="entry name" value="ABC_TRANSPORTER_2"/>
    <property type="match status" value="1"/>
</dbReference>
<dbReference type="PROSITE" id="PS00211">
    <property type="entry name" value="ABC_TRANSPORTER_1"/>
    <property type="match status" value="1"/>
</dbReference>
<comment type="subcellular location">
    <subcellularLocation>
        <location evidence="1">Membrane</location>
        <topology evidence="1">Multi-pass membrane protein</topology>
    </subcellularLocation>
</comment>
<keyword evidence="6 8" id="KW-0472">Membrane</keyword>
<dbReference type="AlphaFoldDB" id="A0A9C6XA01"/>
<proteinExistence type="predicted"/>
<feature type="region of interest" description="Disordered" evidence="7">
    <location>
        <begin position="358"/>
        <end position="378"/>
    </location>
</feature>
<dbReference type="GO" id="GO:0016020">
    <property type="term" value="C:membrane"/>
    <property type="evidence" value="ECO:0007669"/>
    <property type="project" value="UniProtKB-SubCell"/>
</dbReference>
<dbReference type="KEGG" id="foc:113210743"/>
<name>A0A9C6XA01_FRAOC</name>
<dbReference type="Pfam" id="PF12698">
    <property type="entry name" value="ABC2_membrane_3"/>
    <property type="match status" value="1"/>
</dbReference>
<keyword evidence="4" id="KW-0067">ATP-binding</keyword>
<evidence type="ECO:0000256" key="1">
    <source>
        <dbReference type="ARBA" id="ARBA00004141"/>
    </source>
</evidence>
<keyword evidence="10" id="KW-1185">Reference proteome</keyword>
<evidence type="ECO:0000256" key="8">
    <source>
        <dbReference type="SAM" id="Phobius"/>
    </source>
</evidence>
<sequence length="651" mass="70438">MPVADVELDSVDPWSPGYVTPASTPSPRSARSCSPGGPDGAPAVPVRGDAAAPAGAAAAAARAHHAAPSSRVVAVSVREAHHNYSQYSFNSLLTGKPAVTEVLKDFNMTVQHGNIYALLGSSGCGKTTVLRALVGQHRFTSGRVRVFGKEPRSRGVGVPGPTLGYMPQELAVPDGFTIRETLNYFGWLAGMTAASIEENSAALLRLLDLPPRDRLVSNLSGGQQRRVSLAVALLHSPPLLILDEPTVGVDPIVRQSIWEHLLGLTSSGRATVIITTHYIEEARQAHVAGLMRRGALLAEDTPESLLSALSCVTLEEVLLKLCLRQDIDEVEVQKMLHADGMNMAHELEAIKDKSLRVSARDEEEGGQDGDDVKAKQHLRTSRTSTKVKALLWKNFMWIWRHRIISTTLLFLPAFIALVYTGGVGHNPRDLNVAVVNGETDCADWKGVGLVDCAAPRHLSCIFLDQMRAQSLQPVLYAEEAAAERAVLRGHAWGVVHFGRNFSDALVERAGITVSVGNPAQGDEAVEHSAVNVRLDMSLQTIGHLLQMTLSTVASQALEVFNSQCQANAHMIRPPLQFMTDLRPSDRDPSFLDYSLPGLILSVVFMFGFTTTMSALLPEKTDKILERSLVYGESHSIQVHSRSFTGVGRQAV</sequence>
<dbReference type="GO" id="GO:0005524">
    <property type="term" value="F:ATP binding"/>
    <property type="evidence" value="ECO:0007669"/>
    <property type="project" value="UniProtKB-KW"/>
</dbReference>
<gene>
    <name evidence="11" type="primary">LOC113210743</name>
</gene>
<dbReference type="CDD" id="cd03230">
    <property type="entry name" value="ABC_DR_subfamily_A"/>
    <property type="match status" value="1"/>
</dbReference>
<evidence type="ECO:0000256" key="6">
    <source>
        <dbReference type="ARBA" id="ARBA00023136"/>
    </source>
</evidence>
<evidence type="ECO:0000256" key="4">
    <source>
        <dbReference type="ARBA" id="ARBA00022840"/>
    </source>
</evidence>
<dbReference type="Pfam" id="PF00005">
    <property type="entry name" value="ABC_tran"/>
    <property type="match status" value="1"/>
</dbReference>
<dbReference type="Gene3D" id="3.40.50.300">
    <property type="entry name" value="P-loop containing nucleotide triphosphate hydrolases"/>
    <property type="match status" value="1"/>
</dbReference>
<evidence type="ECO:0000256" key="7">
    <source>
        <dbReference type="SAM" id="MobiDB-lite"/>
    </source>
</evidence>
<evidence type="ECO:0000313" key="10">
    <source>
        <dbReference type="Proteomes" id="UP000504606"/>
    </source>
</evidence>
<dbReference type="RefSeq" id="XP_052131971.1">
    <property type="nucleotide sequence ID" value="XM_052276011.1"/>
</dbReference>
<evidence type="ECO:0000256" key="5">
    <source>
        <dbReference type="ARBA" id="ARBA00022989"/>
    </source>
</evidence>
<feature type="transmembrane region" description="Helical" evidence="8">
    <location>
        <begin position="593"/>
        <end position="616"/>
    </location>
</feature>
<keyword evidence="5 8" id="KW-1133">Transmembrane helix</keyword>
<dbReference type="PANTHER" id="PTHR43038">
    <property type="entry name" value="ATP-BINDING CASSETTE, SUB-FAMILY H, MEMBER 1"/>
    <property type="match status" value="1"/>
</dbReference>
<protein>
    <submittedName>
        <fullName evidence="11">ABC transporter G family member 20-like</fullName>
    </submittedName>
</protein>
<dbReference type="InterPro" id="IPR003593">
    <property type="entry name" value="AAA+_ATPase"/>
</dbReference>
<feature type="domain" description="ABC transporter" evidence="9">
    <location>
        <begin position="87"/>
        <end position="318"/>
    </location>
</feature>
<feature type="compositionally biased region" description="Acidic residues" evidence="7">
    <location>
        <begin position="1"/>
        <end position="10"/>
    </location>
</feature>
<keyword evidence="3" id="KW-0547">Nucleotide-binding</keyword>
<dbReference type="SMART" id="SM00382">
    <property type="entry name" value="AAA"/>
    <property type="match status" value="1"/>
</dbReference>
<dbReference type="InterPro" id="IPR003439">
    <property type="entry name" value="ABC_transporter-like_ATP-bd"/>
</dbReference>